<feature type="transmembrane region" description="Helical" evidence="2">
    <location>
        <begin position="42"/>
        <end position="61"/>
    </location>
</feature>
<dbReference type="GeneID" id="19015440"/>
<feature type="region of interest" description="Disordered" evidence="1">
    <location>
        <begin position="1"/>
        <end position="33"/>
    </location>
</feature>
<keyword evidence="2" id="KW-1133">Transmembrane helix</keyword>
<feature type="compositionally biased region" description="Basic and acidic residues" evidence="1">
    <location>
        <begin position="390"/>
        <end position="404"/>
    </location>
</feature>
<dbReference type="Proteomes" id="UP000198341">
    <property type="component" value="Chromosome 6"/>
</dbReference>
<name>K8F6N9_9CHLO</name>
<evidence type="ECO:0000256" key="2">
    <source>
        <dbReference type="SAM" id="Phobius"/>
    </source>
</evidence>
<feature type="compositionally biased region" description="Acidic residues" evidence="1">
    <location>
        <begin position="196"/>
        <end position="231"/>
    </location>
</feature>
<gene>
    <name evidence="3" type="ORF">Bathy06g04590</name>
</gene>
<feature type="compositionally biased region" description="Acidic residues" evidence="1">
    <location>
        <begin position="155"/>
        <end position="164"/>
    </location>
</feature>
<dbReference type="AlphaFoldDB" id="K8F6N9"/>
<keyword evidence="2" id="KW-0812">Transmembrane</keyword>
<evidence type="ECO:0000313" key="4">
    <source>
        <dbReference type="Proteomes" id="UP000198341"/>
    </source>
</evidence>
<feature type="region of interest" description="Disordered" evidence="1">
    <location>
        <begin position="390"/>
        <end position="451"/>
    </location>
</feature>
<keyword evidence="4" id="KW-1185">Reference proteome</keyword>
<reference evidence="3 4" key="1">
    <citation type="submission" date="2011-10" db="EMBL/GenBank/DDBJ databases">
        <authorList>
            <person name="Genoscope - CEA"/>
        </authorList>
    </citation>
    <scope>NUCLEOTIDE SEQUENCE [LARGE SCALE GENOMIC DNA]</scope>
    <source>
        <strain evidence="3 4">RCC 1105</strain>
    </source>
</reference>
<evidence type="ECO:0000313" key="3">
    <source>
        <dbReference type="EMBL" id="CCO17253.1"/>
    </source>
</evidence>
<dbReference type="EMBL" id="FO082273">
    <property type="protein sequence ID" value="CCO17253.1"/>
    <property type="molecule type" value="Genomic_DNA"/>
</dbReference>
<sequence length="451" mass="52072">MFSSSSSSAFGGGTNNEEKNKVHSKPVTFKTQQRRRRKKRTLVFVFSFTFLVVMYISYNFLRKQTLSEARRIIGTGRKARTDLEGQVLVEEAIKTGKIGREVINFDDGSLDRMIEENIRKKKQKQMEEEERKMMFHEESHQHREDEKNDIYNDETKEEDLENEGVDNNSDDNNNNNDSSGEEEEENAVRSSTSSDVDVENIINEDEDIANENEKDNAEEEQEEARDEDDDNNNNNNEQEQEDTINDEPLEEVKPGAGDADDLDPKLPRSESLPEDPSRTCSVDRLRALFKPCLLGGDVQKCCQTLDFAFAPDATHRFEDQDESESGEDTTANCLCVFTAISDLNETFSKVGLNVYEDVLGKCEPDSRKFGWFGDGTDACPEDNLEELRRRKDEEIREHEEARKERERKKKEVYKRNVERAKKQEAIRVENALKKSDTERQAQKRRDWSRGA</sequence>
<feature type="compositionally biased region" description="Low complexity" evidence="1">
    <location>
        <begin position="165"/>
        <end position="178"/>
    </location>
</feature>
<accession>K8F6N9</accession>
<feature type="compositionally biased region" description="Basic and acidic residues" evidence="1">
    <location>
        <begin position="120"/>
        <end position="154"/>
    </location>
</feature>
<dbReference type="KEGG" id="bpg:Bathy06g04590"/>
<protein>
    <submittedName>
        <fullName evidence="3">Uncharacterized protein</fullName>
    </submittedName>
</protein>
<proteinExistence type="predicted"/>
<feature type="compositionally biased region" description="Acidic residues" evidence="1">
    <location>
        <begin position="238"/>
        <end position="249"/>
    </location>
</feature>
<feature type="compositionally biased region" description="Basic and acidic residues" evidence="1">
    <location>
        <begin position="413"/>
        <end position="451"/>
    </location>
</feature>
<dbReference type="RefSeq" id="XP_007512653.1">
    <property type="nucleotide sequence ID" value="XM_007512591.1"/>
</dbReference>
<organism evidence="3 4">
    <name type="scientific">Bathycoccus prasinos</name>
    <dbReference type="NCBI Taxonomy" id="41875"/>
    <lineage>
        <taxon>Eukaryota</taxon>
        <taxon>Viridiplantae</taxon>
        <taxon>Chlorophyta</taxon>
        <taxon>Mamiellophyceae</taxon>
        <taxon>Mamiellales</taxon>
        <taxon>Bathycoccaceae</taxon>
        <taxon>Bathycoccus</taxon>
    </lineage>
</organism>
<keyword evidence="2" id="KW-0472">Membrane</keyword>
<evidence type="ECO:0000256" key="1">
    <source>
        <dbReference type="SAM" id="MobiDB-lite"/>
    </source>
</evidence>
<feature type="region of interest" description="Disordered" evidence="1">
    <location>
        <begin position="120"/>
        <end position="278"/>
    </location>
</feature>